<keyword evidence="3 7" id="KW-0378">Hydrolase</keyword>
<evidence type="ECO:0000256" key="5">
    <source>
        <dbReference type="ARBA" id="ARBA00023049"/>
    </source>
</evidence>
<dbReference type="MEROPS" id="M12.A41"/>
<evidence type="ECO:0000256" key="7">
    <source>
        <dbReference type="RuleBase" id="RU361183"/>
    </source>
</evidence>
<proteinExistence type="predicted"/>
<evidence type="ECO:0000256" key="4">
    <source>
        <dbReference type="ARBA" id="ARBA00022833"/>
    </source>
</evidence>
<protein>
    <recommendedName>
        <fullName evidence="7">Metalloendopeptidase</fullName>
        <ecNumber evidence="7">3.4.24.-</ecNumber>
    </recommendedName>
</protein>
<keyword evidence="1 7" id="KW-0645">Protease</keyword>
<evidence type="ECO:0000256" key="1">
    <source>
        <dbReference type="ARBA" id="ARBA00022670"/>
    </source>
</evidence>
<dbReference type="Pfam" id="PF01400">
    <property type="entry name" value="Astacin"/>
    <property type="match status" value="1"/>
</dbReference>
<dbReference type="InterPro" id="IPR024079">
    <property type="entry name" value="MetalloPept_cat_dom_sf"/>
</dbReference>
<dbReference type="InterPro" id="IPR001506">
    <property type="entry name" value="Peptidase_M12A"/>
</dbReference>
<dbReference type="InParanoid" id="A7TCA4"/>
<keyword evidence="10" id="KW-1185">Reference proteome</keyword>
<feature type="binding site" evidence="6">
    <location>
        <position position="7"/>
    </location>
    <ligand>
        <name>Zn(2+)</name>
        <dbReference type="ChEBI" id="CHEBI:29105"/>
        <note>catalytic</note>
    </ligand>
</feature>
<dbReference type="EC" id="3.4.24.-" evidence="7"/>
<dbReference type="PANTHER" id="PTHR10127">
    <property type="entry name" value="DISCOIDIN, CUB, EGF, LAMININ , AND ZINC METALLOPROTEASE DOMAIN CONTAINING"/>
    <property type="match status" value="1"/>
</dbReference>
<dbReference type="AlphaFoldDB" id="A7TCA4"/>
<evidence type="ECO:0000313" key="9">
    <source>
        <dbReference type="EMBL" id="EDO26330.1"/>
    </source>
</evidence>
<dbReference type="PhylomeDB" id="A7TCA4"/>
<feature type="domain" description="Peptidase M12A" evidence="8">
    <location>
        <begin position="1"/>
        <end position="80"/>
    </location>
</feature>
<dbReference type="SUPFAM" id="SSF55486">
    <property type="entry name" value="Metalloproteases ('zincins'), catalytic domain"/>
    <property type="match status" value="1"/>
</dbReference>
<dbReference type="PROSITE" id="PS51864">
    <property type="entry name" value="ASTACIN"/>
    <property type="match status" value="1"/>
</dbReference>
<reference evidence="9 10" key="1">
    <citation type="journal article" date="2007" name="Science">
        <title>Sea anemone genome reveals ancestral eumetazoan gene repertoire and genomic organization.</title>
        <authorList>
            <person name="Putnam N.H."/>
            <person name="Srivastava M."/>
            <person name="Hellsten U."/>
            <person name="Dirks B."/>
            <person name="Chapman J."/>
            <person name="Salamov A."/>
            <person name="Terry A."/>
            <person name="Shapiro H."/>
            <person name="Lindquist E."/>
            <person name="Kapitonov V.V."/>
            <person name="Jurka J."/>
            <person name="Genikhovich G."/>
            <person name="Grigoriev I.V."/>
            <person name="Lucas S.M."/>
            <person name="Steele R.E."/>
            <person name="Finnerty J.R."/>
            <person name="Technau U."/>
            <person name="Martindale M.Q."/>
            <person name="Rokhsar D.S."/>
        </authorList>
    </citation>
    <scope>NUCLEOTIDE SEQUENCE [LARGE SCALE GENOMIC DNA]</scope>
    <source>
        <strain evidence="10">CH2 X CH6</strain>
    </source>
</reference>
<feature type="binding site" evidence="6">
    <location>
        <position position="1"/>
    </location>
    <ligand>
        <name>Zn(2+)</name>
        <dbReference type="ChEBI" id="CHEBI:29105"/>
        <note>catalytic</note>
    </ligand>
</feature>
<keyword evidence="5 7" id="KW-0482">Metalloprotease</keyword>
<keyword evidence="2 6" id="KW-0479">Metal-binding</keyword>
<evidence type="ECO:0000259" key="8">
    <source>
        <dbReference type="PROSITE" id="PS51864"/>
    </source>
</evidence>
<evidence type="ECO:0000256" key="3">
    <source>
        <dbReference type="ARBA" id="ARBA00022801"/>
    </source>
</evidence>
<accession>A7TCA4</accession>
<dbReference type="Gene3D" id="3.40.390.10">
    <property type="entry name" value="Collagenase (Catalytic Domain)"/>
    <property type="match status" value="1"/>
</dbReference>
<dbReference type="Proteomes" id="UP000001593">
    <property type="component" value="Unassembled WGS sequence"/>
</dbReference>
<comment type="cofactor">
    <cofactor evidence="6 7">
        <name>Zn(2+)</name>
        <dbReference type="ChEBI" id="CHEBI:29105"/>
    </cofactor>
    <text evidence="6 7">Binds 1 zinc ion per subunit.</text>
</comment>
<dbReference type="EMBL" id="DS476162">
    <property type="protein sequence ID" value="EDO26330.1"/>
    <property type="molecule type" value="Genomic_DNA"/>
</dbReference>
<evidence type="ECO:0000256" key="2">
    <source>
        <dbReference type="ARBA" id="ARBA00022723"/>
    </source>
</evidence>
<dbReference type="GO" id="GO:0008270">
    <property type="term" value="F:zinc ion binding"/>
    <property type="evidence" value="ECO:0007669"/>
    <property type="project" value="UniProtKB-UniRule"/>
</dbReference>
<organism evidence="9 10">
    <name type="scientific">Nematostella vectensis</name>
    <name type="common">Starlet sea anemone</name>
    <dbReference type="NCBI Taxonomy" id="45351"/>
    <lineage>
        <taxon>Eukaryota</taxon>
        <taxon>Metazoa</taxon>
        <taxon>Cnidaria</taxon>
        <taxon>Anthozoa</taxon>
        <taxon>Hexacorallia</taxon>
        <taxon>Actiniaria</taxon>
        <taxon>Edwardsiidae</taxon>
        <taxon>Nematostella</taxon>
    </lineage>
</organism>
<feature type="non-terminal residue" evidence="9">
    <location>
        <position position="1"/>
    </location>
</feature>
<evidence type="ECO:0000313" key="10">
    <source>
        <dbReference type="Proteomes" id="UP000001593"/>
    </source>
</evidence>
<dbReference type="eggNOG" id="KOG3714">
    <property type="taxonomic scope" value="Eukaryota"/>
</dbReference>
<dbReference type="GO" id="GO:0004222">
    <property type="term" value="F:metalloendopeptidase activity"/>
    <property type="evidence" value="ECO:0007669"/>
    <property type="project" value="UniProtKB-UniRule"/>
</dbReference>
<dbReference type="PANTHER" id="PTHR10127:SF780">
    <property type="entry name" value="METALLOENDOPEPTIDASE"/>
    <property type="match status" value="1"/>
</dbReference>
<comment type="caution">
    <text evidence="6">Lacks conserved residue(s) required for the propagation of feature annotation.</text>
</comment>
<dbReference type="PRINTS" id="PR00480">
    <property type="entry name" value="ASTACIN"/>
</dbReference>
<sequence length="80" mass="9216">HALGFFHEQSRPDRDNYVTIMLDNIKSEAKFNFEKYTSSKINTMNTPYDYDSLMHYGSHYFSYNGKPTIVAKKGGVSTIP</sequence>
<dbReference type="FunFam" id="3.40.390.10:FF:000125">
    <property type="match status" value="1"/>
</dbReference>
<dbReference type="GO" id="GO:0006508">
    <property type="term" value="P:proteolysis"/>
    <property type="evidence" value="ECO:0007669"/>
    <property type="project" value="UniProtKB-KW"/>
</dbReference>
<dbReference type="HOGENOM" id="CLU_017286_7_0_1"/>
<dbReference type="STRING" id="45351.A7TCA4"/>
<gene>
    <name evidence="9" type="ORF">NEMVEDRAFT_v1g154583</name>
</gene>
<name>A7TCA4_NEMVE</name>
<keyword evidence="4 6" id="KW-0862">Zinc</keyword>
<evidence type="ECO:0000256" key="6">
    <source>
        <dbReference type="PROSITE-ProRule" id="PRU01211"/>
    </source>
</evidence>